<dbReference type="SUPFAM" id="SSF51658">
    <property type="entry name" value="Xylose isomerase-like"/>
    <property type="match status" value="1"/>
</dbReference>
<dbReference type="Gene3D" id="3.20.20.150">
    <property type="entry name" value="Divalent-metal-dependent TIM barrel enzymes"/>
    <property type="match status" value="1"/>
</dbReference>
<accession>K2GRQ4</accession>
<organism evidence="1">
    <name type="scientific">uncultured bacterium</name>
    <name type="common">gcode 4</name>
    <dbReference type="NCBI Taxonomy" id="1234023"/>
    <lineage>
        <taxon>Bacteria</taxon>
        <taxon>environmental samples</taxon>
    </lineage>
</organism>
<reference evidence="1" key="1">
    <citation type="journal article" date="2012" name="Science">
        <title>Fermentation, hydrogen, and sulfur metabolism in multiple uncultivated bacterial phyla.</title>
        <authorList>
            <person name="Wrighton K.C."/>
            <person name="Thomas B.C."/>
            <person name="Sharon I."/>
            <person name="Miller C.S."/>
            <person name="Castelle C.J."/>
            <person name="VerBerkmoes N.C."/>
            <person name="Wilkins M.J."/>
            <person name="Hettich R.L."/>
            <person name="Lipton M.S."/>
            <person name="Williams K.H."/>
            <person name="Long P.E."/>
            <person name="Banfield J.F."/>
        </authorList>
    </citation>
    <scope>NUCLEOTIDE SEQUENCE [LARGE SCALE GENOMIC DNA]</scope>
</reference>
<gene>
    <name evidence="1" type="ORF">ACD_4C00481G0005</name>
</gene>
<dbReference type="AlphaFoldDB" id="K2GRQ4"/>
<sequence>MNNTISIWTWLVYKFFDNQNSRIKRLKDFDHEWIELCIADSEALLNLELEQENVDYLKSLEYVSIHLPWINIRYWDNERCRKVLSAVEKLYKKIWAKNVNVHDTEVDDYRIFQEFDFNVLIENDDYKFPDTATPSRINEILWLNQNFRFNLDFAHALTLWGEITKEFIDNFRQKISQIHMSNLTKDIKDHNFLHRDATAETLDLLRYLKENLSDDIPLVLECVASNENEIDLISKEIEFLRNF</sequence>
<evidence type="ECO:0000313" key="1">
    <source>
        <dbReference type="EMBL" id="EKE25990.1"/>
    </source>
</evidence>
<dbReference type="InterPro" id="IPR036237">
    <property type="entry name" value="Xyl_isomerase-like_sf"/>
</dbReference>
<dbReference type="EMBL" id="AMFJ01000997">
    <property type="protein sequence ID" value="EKE25990.1"/>
    <property type="molecule type" value="Genomic_DNA"/>
</dbReference>
<protein>
    <recommendedName>
        <fullName evidence="2">Xylose isomerase-like TIM barrel domain-containing protein</fullName>
    </recommendedName>
</protein>
<evidence type="ECO:0008006" key="2">
    <source>
        <dbReference type="Google" id="ProtNLM"/>
    </source>
</evidence>
<name>K2GRQ4_9BACT</name>
<comment type="caution">
    <text evidence="1">The sequence shown here is derived from an EMBL/GenBank/DDBJ whole genome shotgun (WGS) entry which is preliminary data.</text>
</comment>
<proteinExistence type="predicted"/>